<dbReference type="InterPro" id="IPR018289">
    <property type="entry name" value="MULE_transposase_dom"/>
</dbReference>
<name>A0A6G0WAA0_9STRA</name>
<feature type="domain" description="MULE transposase" evidence="1">
    <location>
        <begin position="176"/>
        <end position="278"/>
    </location>
</feature>
<evidence type="ECO:0000313" key="3">
    <source>
        <dbReference type="Proteomes" id="UP000481153"/>
    </source>
</evidence>
<gene>
    <name evidence="2" type="ORF">Ae201684_017377</name>
</gene>
<evidence type="ECO:0000259" key="1">
    <source>
        <dbReference type="Pfam" id="PF10551"/>
    </source>
</evidence>
<reference evidence="2 3" key="1">
    <citation type="submission" date="2019-07" db="EMBL/GenBank/DDBJ databases">
        <title>Genomics analysis of Aphanomyces spp. identifies a new class of oomycete effector associated with host adaptation.</title>
        <authorList>
            <person name="Gaulin E."/>
        </authorList>
    </citation>
    <scope>NUCLEOTIDE SEQUENCE [LARGE SCALE GENOMIC DNA]</scope>
    <source>
        <strain evidence="2 3">ATCC 201684</strain>
    </source>
</reference>
<organism evidence="2 3">
    <name type="scientific">Aphanomyces euteiches</name>
    <dbReference type="NCBI Taxonomy" id="100861"/>
    <lineage>
        <taxon>Eukaryota</taxon>
        <taxon>Sar</taxon>
        <taxon>Stramenopiles</taxon>
        <taxon>Oomycota</taxon>
        <taxon>Saprolegniomycetes</taxon>
        <taxon>Saprolegniales</taxon>
        <taxon>Verrucalvaceae</taxon>
        <taxon>Aphanomyces</taxon>
    </lineage>
</organism>
<sequence length="282" mass="31837">MSCNVPHHDLQHYIASSFYLLGTHLGEGNAAIPLAPKVTEQMRTDISSKITADPMVLPKAMYKLIKARCAAGMYDDALCPTFKQVENYIQYMRSRDSRLKSTVPSVRTELEKWRLNDNIGEQDPNKAFVFGVPYMGGEFQLGDGGLACFRLGSTAVALMAKYRRVVASNPGRVVLCHMDTTFSTNLSGYPVFVFGYSDFCGSFHLLCICITSTRTHEDVAWLLKELKATFMQVLNFNWTPSKIIGDADKAQYSGFVRELERHIPGIDYLMCFFHVLKNVRYH</sequence>
<keyword evidence="3" id="KW-1185">Reference proteome</keyword>
<accession>A0A6G0WAA0</accession>
<dbReference type="Pfam" id="PF10551">
    <property type="entry name" value="MULE"/>
    <property type="match status" value="1"/>
</dbReference>
<dbReference type="EMBL" id="VJMJ01000295">
    <property type="protein sequence ID" value="KAF0723801.1"/>
    <property type="molecule type" value="Genomic_DNA"/>
</dbReference>
<dbReference type="AlphaFoldDB" id="A0A6G0WAA0"/>
<comment type="caution">
    <text evidence="2">The sequence shown here is derived from an EMBL/GenBank/DDBJ whole genome shotgun (WGS) entry which is preliminary data.</text>
</comment>
<evidence type="ECO:0000313" key="2">
    <source>
        <dbReference type="EMBL" id="KAF0723801.1"/>
    </source>
</evidence>
<dbReference type="Proteomes" id="UP000481153">
    <property type="component" value="Unassembled WGS sequence"/>
</dbReference>
<protein>
    <recommendedName>
        <fullName evidence="1">MULE transposase domain-containing protein</fullName>
    </recommendedName>
</protein>
<proteinExistence type="predicted"/>
<dbReference type="VEuPathDB" id="FungiDB:AeMF1_006544"/>